<proteinExistence type="predicted"/>
<reference evidence="1" key="1">
    <citation type="submission" date="2020-05" db="EMBL/GenBank/DDBJ databases">
        <authorList>
            <person name="Chiriac C."/>
            <person name="Salcher M."/>
            <person name="Ghai R."/>
            <person name="Kavagutti S V."/>
        </authorList>
    </citation>
    <scope>NUCLEOTIDE SEQUENCE</scope>
</reference>
<name>A0A6J6TXK7_9ZZZZ</name>
<accession>A0A6J6TXK7</accession>
<dbReference type="AlphaFoldDB" id="A0A6J6TXK7"/>
<gene>
    <name evidence="1" type="ORF">UFOPK2824_00722</name>
</gene>
<organism evidence="1">
    <name type="scientific">freshwater metagenome</name>
    <dbReference type="NCBI Taxonomy" id="449393"/>
    <lineage>
        <taxon>unclassified sequences</taxon>
        <taxon>metagenomes</taxon>
        <taxon>ecological metagenomes</taxon>
    </lineage>
</organism>
<dbReference type="EMBL" id="CAEZZD010000101">
    <property type="protein sequence ID" value="CAB4751444.1"/>
    <property type="molecule type" value="Genomic_DNA"/>
</dbReference>
<sequence length="113" mass="11684">MPISTLTTPGPTIPSGAKTISLKDIETAGATPKEDVTALGDAARVYAASPLVEVGTATATKTVSVSGNLKSDTTLALTAAATVTGWICESYEKNYEVGKYATWSAEFSFYPTS</sequence>
<evidence type="ECO:0000313" key="1">
    <source>
        <dbReference type="EMBL" id="CAB4751444.1"/>
    </source>
</evidence>
<protein>
    <submittedName>
        <fullName evidence="1">Unannotated protein</fullName>
    </submittedName>
</protein>